<comment type="similarity">
    <text evidence="1">Belongs to the transglycosylase Slt family.</text>
</comment>
<dbReference type="SUPFAM" id="SSF53955">
    <property type="entry name" value="Lysozyme-like"/>
    <property type="match status" value="1"/>
</dbReference>
<dbReference type="OrthoDB" id="9815002at2"/>
<evidence type="ECO:0000259" key="2">
    <source>
        <dbReference type="Pfam" id="PF01464"/>
    </source>
</evidence>
<proteinExistence type="inferred from homology"/>
<dbReference type="PANTHER" id="PTHR37423">
    <property type="entry name" value="SOLUBLE LYTIC MUREIN TRANSGLYCOSYLASE-RELATED"/>
    <property type="match status" value="1"/>
</dbReference>
<dbReference type="InterPro" id="IPR023346">
    <property type="entry name" value="Lysozyme-like_dom_sf"/>
</dbReference>
<dbReference type="Proteomes" id="UP000011058">
    <property type="component" value="Chromosome"/>
</dbReference>
<dbReference type="PANTHER" id="PTHR37423:SF2">
    <property type="entry name" value="MEMBRANE-BOUND LYTIC MUREIN TRANSGLYCOSYLASE C"/>
    <property type="match status" value="1"/>
</dbReference>
<sequence length="261" mass="29485">MAMIRPAAIAATKITHAPLAPKKIQNEQPERLSALQPVLLTTVPNDVEFPLLDVNFCGETMPLDDADVLSRWKHVLTLFRPQTASLGDLRERADAFFPLIDSTLKAYDIPPDFRYIPLAESGLKARAVSSKGAGGYWQLMPGTARELGLRVGGRTDERFNPKKATIAACKYLRKLYDLFGSWSLVAAAYNVGPGYVKRQLQKQAHCDYYQMKLPRETRYYLFRVLLYKELLSRPDDYSSFFTPLPLTTFRFGSNWTGLRAA</sequence>
<keyword evidence="3" id="KW-0326">Glycosidase</keyword>
<dbReference type="STRING" id="1166018.FAES_1777"/>
<reference evidence="3 4" key="1">
    <citation type="journal article" date="2012" name="J. Bacteriol.">
        <title>Genome Sequence of Fibrella aestuarina BUZ 2T, a Filamentous Marine Bacterium.</title>
        <authorList>
            <person name="Filippini M."/>
            <person name="Qi W."/>
            <person name="Blom J."/>
            <person name="Goesmann A."/>
            <person name="Smits T.H."/>
            <person name="Bagheri H.C."/>
        </authorList>
    </citation>
    <scope>NUCLEOTIDE SEQUENCE [LARGE SCALE GENOMIC DNA]</scope>
    <source>
        <strain evidence="4">BUZ 2T</strain>
    </source>
</reference>
<dbReference type="GO" id="GO:0016798">
    <property type="term" value="F:hydrolase activity, acting on glycosyl bonds"/>
    <property type="evidence" value="ECO:0007669"/>
    <property type="project" value="UniProtKB-KW"/>
</dbReference>
<dbReference type="InterPro" id="IPR008258">
    <property type="entry name" value="Transglycosylase_SLT_dom_1"/>
</dbReference>
<evidence type="ECO:0000313" key="4">
    <source>
        <dbReference type="Proteomes" id="UP000011058"/>
    </source>
</evidence>
<dbReference type="EC" id="3.2.1.-" evidence="3"/>
<keyword evidence="4" id="KW-1185">Reference proteome</keyword>
<feature type="domain" description="Transglycosylase SLT" evidence="2">
    <location>
        <begin position="106"/>
        <end position="208"/>
    </location>
</feature>
<evidence type="ECO:0000313" key="3">
    <source>
        <dbReference type="EMBL" id="CCG99787.1"/>
    </source>
</evidence>
<dbReference type="EMBL" id="HE796683">
    <property type="protein sequence ID" value="CCG99787.1"/>
    <property type="molecule type" value="Genomic_DNA"/>
</dbReference>
<dbReference type="HOGENOM" id="CLU_009520_1_1_10"/>
<dbReference type="CDD" id="cd16894">
    <property type="entry name" value="MltD-like"/>
    <property type="match status" value="1"/>
</dbReference>
<dbReference type="Pfam" id="PF01464">
    <property type="entry name" value="SLT"/>
    <property type="match status" value="1"/>
</dbReference>
<organism evidence="3 4">
    <name type="scientific">Fibrella aestuarina BUZ 2</name>
    <dbReference type="NCBI Taxonomy" id="1166018"/>
    <lineage>
        <taxon>Bacteria</taxon>
        <taxon>Pseudomonadati</taxon>
        <taxon>Bacteroidota</taxon>
        <taxon>Cytophagia</taxon>
        <taxon>Cytophagales</taxon>
        <taxon>Spirosomataceae</taxon>
        <taxon>Fibrella</taxon>
    </lineage>
</organism>
<dbReference type="eggNOG" id="COG0741">
    <property type="taxonomic scope" value="Bacteria"/>
</dbReference>
<dbReference type="Gene3D" id="1.10.530.10">
    <property type="match status" value="1"/>
</dbReference>
<gene>
    <name evidence="3" type="ORF">FAES_1777</name>
</gene>
<evidence type="ECO:0000256" key="1">
    <source>
        <dbReference type="ARBA" id="ARBA00007734"/>
    </source>
</evidence>
<protein>
    <submittedName>
        <fullName evidence="3">Lytic transglycosylase catalytic</fullName>
        <ecNumber evidence="3">3.2.1.-</ecNumber>
    </submittedName>
</protein>
<accession>I0K6N4</accession>
<name>I0K6N4_9BACT</name>
<dbReference type="AlphaFoldDB" id="I0K6N4"/>
<dbReference type="KEGG" id="fae:FAES_1777"/>
<dbReference type="PATRIC" id="fig|1166018.3.peg.3514"/>
<keyword evidence="3" id="KW-0378">Hydrolase</keyword>